<dbReference type="Proteomes" id="UP000695000">
    <property type="component" value="Unplaced"/>
</dbReference>
<sequence length="377" mass="43907">MYMRRSVSSVELRRAASSGGRHSSSSEDRDKALNFVRSASCNFFDITNAASTFFRSPYSKSALNNFFYKLKTLEKEWYEFGIRFADIQQKNEQLCIECDREKEKCSMYRKKLMGFNQHSQGNLERLTKLYENVKNLGKSDQMEKGSQTETSAAYKPDSLKAAKDTLNGIKELVQRRENRYTSNAKKLEFLNETIVDLRSQNILLTELLKKSKESKQVEKKVESKNFSCNKHDVKKVLEKKPLDAQQRKTVDYRPLNKEVKSRPGSKEFKKKRPNTARKPKREDPNDLLKYVEKPDDDNYELETILSIRSMLTNTIKGSSRTSHMSSIPATPEEQRRINQRGDCREVEVLKKIQLEIERKQAAIKEKIDKFNRLIIQA</sequence>
<feature type="region of interest" description="Disordered" evidence="1">
    <location>
        <begin position="1"/>
        <end position="27"/>
    </location>
</feature>
<evidence type="ECO:0000256" key="1">
    <source>
        <dbReference type="SAM" id="MobiDB-lite"/>
    </source>
</evidence>
<accession>A0ABM1NBT3</accession>
<gene>
    <name evidence="3" type="primary">LOC108567970</name>
</gene>
<feature type="compositionally biased region" description="Polar residues" evidence="1">
    <location>
        <begin position="316"/>
        <end position="328"/>
    </location>
</feature>
<feature type="region of interest" description="Disordered" evidence="1">
    <location>
        <begin position="239"/>
        <end position="287"/>
    </location>
</feature>
<organism evidence="2 3">
    <name type="scientific">Nicrophorus vespilloides</name>
    <name type="common">Boreal carrion beetle</name>
    <dbReference type="NCBI Taxonomy" id="110193"/>
    <lineage>
        <taxon>Eukaryota</taxon>
        <taxon>Metazoa</taxon>
        <taxon>Ecdysozoa</taxon>
        <taxon>Arthropoda</taxon>
        <taxon>Hexapoda</taxon>
        <taxon>Insecta</taxon>
        <taxon>Pterygota</taxon>
        <taxon>Neoptera</taxon>
        <taxon>Endopterygota</taxon>
        <taxon>Coleoptera</taxon>
        <taxon>Polyphaga</taxon>
        <taxon>Staphyliniformia</taxon>
        <taxon>Silphidae</taxon>
        <taxon>Nicrophorinae</taxon>
        <taxon>Nicrophorus</taxon>
    </lineage>
</organism>
<feature type="compositionally biased region" description="Basic and acidic residues" evidence="1">
    <location>
        <begin position="239"/>
        <end position="267"/>
    </location>
</feature>
<evidence type="ECO:0000313" key="2">
    <source>
        <dbReference type="Proteomes" id="UP000695000"/>
    </source>
</evidence>
<protein>
    <submittedName>
        <fullName evidence="3">Uncharacterized protein LOC108567970</fullName>
    </submittedName>
</protein>
<feature type="region of interest" description="Disordered" evidence="1">
    <location>
        <begin position="316"/>
        <end position="339"/>
    </location>
</feature>
<reference evidence="3" key="1">
    <citation type="submission" date="2025-08" db="UniProtKB">
        <authorList>
            <consortium name="RefSeq"/>
        </authorList>
    </citation>
    <scope>IDENTIFICATION</scope>
    <source>
        <tissue evidence="3">Whole Larva</tissue>
    </source>
</reference>
<dbReference type="RefSeq" id="XP_017784283.1">
    <property type="nucleotide sequence ID" value="XM_017928794.1"/>
</dbReference>
<evidence type="ECO:0000313" key="3">
    <source>
        <dbReference type="RefSeq" id="XP_017784283.1"/>
    </source>
</evidence>
<feature type="compositionally biased region" description="Basic residues" evidence="1">
    <location>
        <begin position="268"/>
        <end position="279"/>
    </location>
</feature>
<keyword evidence="2" id="KW-1185">Reference proteome</keyword>
<proteinExistence type="predicted"/>
<name>A0ABM1NBT3_NICVS</name>
<dbReference type="GeneID" id="108567970"/>